<feature type="domain" description="4-vinyl reductase 4VR" evidence="1">
    <location>
        <begin position="131"/>
        <end position="192"/>
    </location>
</feature>
<dbReference type="Pfam" id="PF02830">
    <property type="entry name" value="V4R"/>
    <property type="match status" value="1"/>
</dbReference>
<evidence type="ECO:0000313" key="2">
    <source>
        <dbReference type="EMBL" id="WNZ22809.1"/>
    </source>
</evidence>
<dbReference type="InterPro" id="IPR004096">
    <property type="entry name" value="V4R"/>
</dbReference>
<dbReference type="RefSeq" id="WP_316434354.1">
    <property type="nucleotide sequence ID" value="NZ_CP053586.1"/>
</dbReference>
<organism evidence="2">
    <name type="scientific">Leptolyngbya sp. NK1-12</name>
    <dbReference type="NCBI Taxonomy" id="2547451"/>
    <lineage>
        <taxon>Bacteria</taxon>
        <taxon>Bacillati</taxon>
        <taxon>Cyanobacteriota</taxon>
        <taxon>Cyanophyceae</taxon>
        <taxon>Leptolyngbyales</taxon>
        <taxon>Leptolyngbyaceae</taxon>
        <taxon>Leptolyngbya group</taxon>
        <taxon>Leptolyngbya</taxon>
    </lineage>
</organism>
<sequence>MISVADLLTNNRIPGNFYAPDVYVRGDLEVGLLENRQGDRLLAVPETLIQAIYSGLDKETGQASRLVLFNCGKWWGKSFYTRFCEQISGYYGTPLADVAMIEFLQALQACWIAHGWGKIDLDQTYQQRGFLIVKTWNSAFARLAPSQNQPVCYLEAGALASFFSRLTGRELHCVQTSCESMGADCNRFLLGLPQRLEPVETMVTHLDHDAIMQQICQSGL</sequence>
<proteinExistence type="predicted"/>
<dbReference type="SUPFAM" id="SSF111126">
    <property type="entry name" value="Ligand-binding domain in the NO signalling and Golgi transport"/>
    <property type="match status" value="1"/>
</dbReference>
<accession>A0AA96WCW9</accession>
<dbReference type="SMART" id="SM00989">
    <property type="entry name" value="V4R"/>
    <property type="match status" value="1"/>
</dbReference>
<dbReference type="Gene3D" id="3.30.1380.20">
    <property type="entry name" value="Trafficking protein particle complex subunit 3"/>
    <property type="match status" value="1"/>
</dbReference>
<dbReference type="PANTHER" id="PTHR35090:SF1">
    <property type="entry name" value="SLR0144 PROTEIN"/>
    <property type="match status" value="1"/>
</dbReference>
<name>A0AA96WCW9_9CYAN</name>
<reference evidence="2" key="1">
    <citation type="submission" date="2020-05" db="EMBL/GenBank/DDBJ databases">
        <authorList>
            <person name="Zhu T."/>
            <person name="Keshari N."/>
            <person name="Lu X."/>
        </authorList>
    </citation>
    <scope>NUCLEOTIDE SEQUENCE</scope>
    <source>
        <strain evidence="2">NK1-12</strain>
    </source>
</reference>
<evidence type="ECO:0000259" key="1">
    <source>
        <dbReference type="SMART" id="SM00989"/>
    </source>
</evidence>
<dbReference type="EMBL" id="CP053586">
    <property type="protein sequence ID" value="WNZ22809.1"/>
    <property type="molecule type" value="Genomic_DNA"/>
</dbReference>
<dbReference type="PANTHER" id="PTHR35090">
    <property type="entry name" value="DNA-DIRECTED RNA POLYMERASE SUBUNIT I"/>
    <property type="match status" value="1"/>
</dbReference>
<gene>
    <name evidence="2" type="ORF">HJG54_08040</name>
</gene>
<dbReference type="AlphaFoldDB" id="A0AA96WCW9"/>
<dbReference type="InterPro" id="IPR024096">
    <property type="entry name" value="NO_sig/Golgi_transp_ligand-bd"/>
</dbReference>
<protein>
    <submittedName>
        <fullName evidence="2">4-vinyl reductase</fullName>
    </submittedName>
</protein>